<accession>A0ABV7YDI3</accession>
<evidence type="ECO:0000313" key="3">
    <source>
        <dbReference type="EMBL" id="MFC3762687.1"/>
    </source>
</evidence>
<feature type="region of interest" description="Disordered" evidence="1">
    <location>
        <begin position="14"/>
        <end position="44"/>
    </location>
</feature>
<comment type="caution">
    <text evidence="3">The sequence shown here is derived from an EMBL/GenBank/DDBJ whole genome shotgun (WGS) entry which is preliminary data.</text>
</comment>
<dbReference type="Pfam" id="PF19843">
    <property type="entry name" value="DUF6318"/>
    <property type="match status" value="1"/>
</dbReference>
<dbReference type="Proteomes" id="UP001595699">
    <property type="component" value="Unassembled WGS sequence"/>
</dbReference>
<dbReference type="RefSeq" id="WP_205118959.1">
    <property type="nucleotide sequence ID" value="NZ_JAFBCM010000001.1"/>
</dbReference>
<organism evidence="3 4">
    <name type="scientific">Tenggerimyces flavus</name>
    <dbReference type="NCBI Taxonomy" id="1708749"/>
    <lineage>
        <taxon>Bacteria</taxon>
        <taxon>Bacillati</taxon>
        <taxon>Actinomycetota</taxon>
        <taxon>Actinomycetes</taxon>
        <taxon>Propionibacteriales</taxon>
        <taxon>Nocardioidaceae</taxon>
        <taxon>Tenggerimyces</taxon>
    </lineage>
</organism>
<name>A0ABV7YDI3_9ACTN</name>
<protein>
    <submittedName>
        <fullName evidence="3">DUF6318 family protein</fullName>
    </submittedName>
</protein>
<evidence type="ECO:0000259" key="2">
    <source>
        <dbReference type="Pfam" id="PF19843"/>
    </source>
</evidence>
<dbReference type="EMBL" id="JBHRZH010000015">
    <property type="protein sequence ID" value="MFC3762687.1"/>
    <property type="molecule type" value="Genomic_DNA"/>
</dbReference>
<gene>
    <name evidence="3" type="ORF">ACFOUW_17725</name>
</gene>
<reference evidence="4" key="1">
    <citation type="journal article" date="2019" name="Int. J. Syst. Evol. Microbiol.">
        <title>The Global Catalogue of Microorganisms (GCM) 10K type strain sequencing project: providing services to taxonomists for standard genome sequencing and annotation.</title>
        <authorList>
            <consortium name="The Broad Institute Genomics Platform"/>
            <consortium name="The Broad Institute Genome Sequencing Center for Infectious Disease"/>
            <person name="Wu L."/>
            <person name="Ma J."/>
        </authorList>
    </citation>
    <scope>NUCLEOTIDE SEQUENCE [LARGE SCALE GENOMIC DNA]</scope>
    <source>
        <strain evidence="4">CGMCC 4.7241</strain>
    </source>
</reference>
<evidence type="ECO:0000313" key="4">
    <source>
        <dbReference type="Proteomes" id="UP001595699"/>
    </source>
</evidence>
<dbReference type="InterPro" id="IPR046281">
    <property type="entry name" value="DUF6318"/>
</dbReference>
<keyword evidence="4" id="KW-1185">Reference proteome</keyword>
<feature type="domain" description="DUF6318" evidence="2">
    <location>
        <begin position="32"/>
        <end position="160"/>
    </location>
</feature>
<sequence>MTAAVLVLATACTGTPEPPVVETGDTPAASKSPTAAPTSSAEPADEFARQYIRATNTALTKGDVKQLRDLSVPSCESCARNADAMETFHSNGGSYQGDPSWHITEVSKPTGTDPATVSMYVQVKPHQVVAKKGAAPKPSQERVFLIDLTLGKEDGRWKVRDLVINSG</sequence>
<feature type="compositionally biased region" description="Low complexity" evidence="1">
    <location>
        <begin position="26"/>
        <end position="42"/>
    </location>
</feature>
<proteinExistence type="predicted"/>
<evidence type="ECO:0000256" key="1">
    <source>
        <dbReference type="SAM" id="MobiDB-lite"/>
    </source>
</evidence>